<dbReference type="EMBL" id="CP071382">
    <property type="protein sequence ID" value="QSV44903.1"/>
    <property type="molecule type" value="Genomic_DNA"/>
</dbReference>
<sequence>MTKGKSFAERSIIQAENTLKASLAALGLPVRGSYPPGEVCAILGIGDRTFWSLVNGFEKDEDGRIRTPDKLDSFILRTNRRVAYLEIVDFIRRNNSYHRRAGSGIPAATTGEAPGRSVNE</sequence>
<feature type="region of interest" description="Disordered" evidence="1">
    <location>
        <begin position="101"/>
        <end position="120"/>
    </location>
</feature>
<dbReference type="Proteomes" id="UP000663651">
    <property type="component" value="Chromosome"/>
</dbReference>
<gene>
    <name evidence="2" type="ORF">JZM60_12175</name>
</gene>
<evidence type="ECO:0000256" key="1">
    <source>
        <dbReference type="SAM" id="MobiDB-lite"/>
    </source>
</evidence>
<reference evidence="2 3" key="1">
    <citation type="submission" date="2021-03" db="EMBL/GenBank/DDBJ databases">
        <title>Geobacter metallireducens gen. nov. sp. nov., a microorganism capable of coupling the complete oxidation of organic compounds to the reduction of iron and other metals.</title>
        <authorList>
            <person name="Li Y."/>
        </authorList>
    </citation>
    <scope>NUCLEOTIDE SEQUENCE [LARGE SCALE GENOMIC DNA]</scope>
    <source>
        <strain evidence="2 3">Jerry-YX</strain>
    </source>
</reference>
<protein>
    <submittedName>
        <fullName evidence="2">DNA-binding protein</fullName>
    </submittedName>
</protein>
<accession>A0ABX7Q1D5</accession>
<dbReference type="GO" id="GO:0003677">
    <property type="term" value="F:DNA binding"/>
    <property type="evidence" value="ECO:0007669"/>
    <property type="project" value="UniProtKB-KW"/>
</dbReference>
<dbReference type="RefSeq" id="WP_207162717.1">
    <property type="nucleotide sequence ID" value="NZ_CP071382.1"/>
</dbReference>
<evidence type="ECO:0000313" key="3">
    <source>
        <dbReference type="Proteomes" id="UP000663651"/>
    </source>
</evidence>
<organism evidence="2 3">
    <name type="scientific">Geobacter benzoatilyticus</name>
    <dbReference type="NCBI Taxonomy" id="2815309"/>
    <lineage>
        <taxon>Bacteria</taxon>
        <taxon>Pseudomonadati</taxon>
        <taxon>Thermodesulfobacteriota</taxon>
        <taxon>Desulfuromonadia</taxon>
        <taxon>Geobacterales</taxon>
        <taxon>Geobacteraceae</taxon>
        <taxon>Geobacter</taxon>
    </lineage>
</organism>
<keyword evidence="3" id="KW-1185">Reference proteome</keyword>
<evidence type="ECO:0000313" key="2">
    <source>
        <dbReference type="EMBL" id="QSV44903.1"/>
    </source>
</evidence>
<name>A0ABX7Q1D5_9BACT</name>
<proteinExistence type="predicted"/>
<keyword evidence="2" id="KW-0238">DNA-binding</keyword>